<dbReference type="Gene3D" id="3.40.710.10">
    <property type="entry name" value="DD-peptidase/beta-lactamase superfamily"/>
    <property type="match status" value="1"/>
</dbReference>
<name>A0ABR9GFF2_9GAMM</name>
<keyword evidence="1" id="KW-0732">Signal</keyword>
<feature type="signal peptide" evidence="1">
    <location>
        <begin position="1"/>
        <end position="24"/>
    </location>
</feature>
<gene>
    <name evidence="3" type="ORF">IGX34_20545</name>
</gene>
<dbReference type="InterPro" id="IPR050491">
    <property type="entry name" value="AmpC-like"/>
</dbReference>
<feature type="domain" description="Beta-lactamase-related" evidence="2">
    <location>
        <begin position="38"/>
        <end position="264"/>
    </location>
</feature>
<dbReference type="PANTHER" id="PTHR46825">
    <property type="entry name" value="D-ALANYL-D-ALANINE-CARBOXYPEPTIDASE/ENDOPEPTIDASE AMPH"/>
    <property type="match status" value="1"/>
</dbReference>
<sequence>MTLVGKGILVAILWSIIGPCAAHAESTTVTRLDAYLDQAHQAGLLNGNVLIADHGKIVLRRAIGYADASRTLPLKLSDRFDIGSISKEFDAVGILMLAQEGKLALTDPVSKFLPDLPPWAATVTIDDLMHCTSGLPDIDWDTVHSDADAYRNLRALKQLDHPAGTHYAYNNNNTFLRRQVIEKISGMSFDEFITKREFPKAGIRDAVIDPTEATPSFAKSFDANFKQDPMTLDISGWTSLTTDDLFRWSNCMASFCLITPDSTRQLGIGRHPGWSTALGHWDVIGNQLMKHVHDGNNHNFEALLTTDASKGRTIIIETNQNDHVYALADAINAILDGKP</sequence>
<dbReference type="EMBL" id="JACZZA010000016">
    <property type="protein sequence ID" value="MBE1162781.1"/>
    <property type="molecule type" value="Genomic_DNA"/>
</dbReference>
<keyword evidence="4" id="KW-1185">Reference proteome</keyword>
<comment type="caution">
    <text evidence="3">The sequence shown here is derived from an EMBL/GenBank/DDBJ whole genome shotgun (WGS) entry which is preliminary data.</text>
</comment>
<dbReference type="InterPro" id="IPR001466">
    <property type="entry name" value="Beta-lactam-related"/>
</dbReference>
<organism evidence="3 4">
    <name type="scientific">Dyella acidiphila</name>
    <dbReference type="NCBI Taxonomy" id="2775866"/>
    <lineage>
        <taxon>Bacteria</taxon>
        <taxon>Pseudomonadati</taxon>
        <taxon>Pseudomonadota</taxon>
        <taxon>Gammaproteobacteria</taxon>
        <taxon>Lysobacterales</taxon>
        <taxon>Rhodanobacteraceae</taxon>
        <taxon>Dyella</taxon>
    </lineage>
</organism>
<dbReference type="Proteomes" id="UP000651010">
    <property type="component" value="Unassembled WGS sequence"/>
</dbReference>
<evidence type="ECO:0000313" key="4">
    <source>
        <dbReference type="Proteomes" id="UP000651010"/>
    </source>
</evidence>
<dbReference type="PANTHER" id="PTHR46825:SF9">
    <property type="entry name" value="BETA-LACTAMASE-RELATED DOMAIN-CONTAINING PROTEIN"/>
    <property type="match status" value="1"/>
</dbReference>
<feature type="chain" id="PRO_5046069421" evidence="1">
    <location>
        <begin position="25"/>
        <end position="339"/>
    </location>
</feature>
<dbReference type="RefSeq" id="WP_192557621.1">
    <property type="nucleotide sequence ID" value="NZ_JACZZA010000016.1"/>
</dbReference>
<evidence type="ECO:0000313" key="3">
    <source>
        <dbReference type="EMBL" id="MBE1162781.1"/>
    </source>
</evidence>
<evidence type="ECO:0000256" key="1">
    <source>
        <dbReference type="SAM" id="SignalP"/>
    </source>
</evidence>
<protein>
    <submittedName>
        <fullName evidence="3">Beta-lactamase family protein</fullName>
    </submittedName>
</protein>
<evidence type="ECO:0000259" key="2">
    <source>
        <dbReference type="Pfam" id="PF00144"/>
    </source>
</evidence>
<dbReference type="InterPro" id="IPR012338">
    <property type="entry name" value="Beta-lactam/transpept-like"/>
</dbReference>
<dbReference type="SUPFAM" id="SSF56601">
    <property type="entry name" value="beta-lactamase/transpeptidase-like"/>
    <property type="match status" value="1"/>
</dbReference>
<reference evidence="3 4" key="1">
    <citation type="submission" date="2020-09" db="EMBL/GenBank/DDBJ databases">
        <title>Dyella sp. 7MK23 isolated from forest soil.</title>
        <authorList>
            <person name="Fu J."/>
        </authorList>
    </citation>
    <scope>NUCLEOTIDE SEQUENCE [LARGE SCALE GENOMIC DNA]</scope>
    <source>
        <strain evidence="3 4">7MK23</strain>
    </source>
</reference>
<dbReference type="Pfam" id="PF00144">
    <property type="entry name" value="Beta-lactamase"/>
    <property type="match status" value="1"/>
</dbReference>
<proteinExistence type="predicted"/>
<accession>A0ABR9GFF2</accession>